<dbReference type="Proteomes" id="UP000707138">
    <property type="component" value="Unassembled WGS sequence"/>
</dbReference>
<gene>
    <name evidence="1" type="primary">yfbR</name>
    <name evidence="1" type="ORF">H6A01_03220</name>
</gene>
<dbReference type="SUPFAM" id="SSF109604">
    <property type="entry name" value="HD-domain/PDEase-like"/>
    <property type="match status" value="1"/>
</dbReference>
<comment type="caution">
    <text evidence="1">The sequence shown here is derived from an EMBL/GenBank/DDBJ whole genome shotgun (WGS) entry which is preliminary data.</text>
</comment>
<name>A0ABS2GGF5_9FIRM</name>
<protein>
    <submittedName>
        <fullName evidence="1">5'-deoxynucleotidase</fullName>
        <ecNumber evidence="1">3.1.3.89</ecNumber>
    </submittedName>
</protein>
<dbReference type="RefSeq" id="WP_028254463.1">
    <property type="nucleotide sequence ID" value="NZ_CAUGKU010000003.1"/>
</dbReference>
<dbReference type="Pfam" id="PF12917">
    <property type="entry name" value="YfbR-like"/>
    <property type="match status" value="2"/>
</dbReference>
<keyword evidence="2" id="KW-1185">Reference proteome</keyword>
<evidence type="ECO:0000313" key="1">
    <source>
        <dbReference type="EMBL" id="MBM6912343.1"/>
    </source>
</evidence>
<proteinExistence type="predicted"/>
<dbReference type="EMBL" id="JACJLA010000004">
    <property type="protein sequence ID" value="MBM6912343.1"/>
    <property type="molecule type" value="Genomic_DNA"/>
</dbReference>
<accession>A0ABS2GGF5</accession>
<organism evidence="1 2">
    <name type="scientific">Veillonella magna</name>
    <dbReference type="NCBI Taxonomy" id="464322"/>
    <lineage>
        <taxon>Bacteria</taxon>
        <taxon>Bacillati</taxon>
        <taxon>Bacillota</taxon>
        <taxon>Negativicutes</taxon>
        <taxon>Veillonellales</taxon>
        <taxon>Veillonellaceae</taxon>
        <taxon>Veillonella</taxon>
    </lineage>
</organism>
<dbReference type="Gene3D" id="1.10.3210.10">
    <property type="entry name" value="Hypothetical protein af1432"/>
    <property type="match status" value="1"/>
</dbReference>
<dbReference type="EC" id="3.1.3.89" evidence="1"/>
<dbReference type="NCBIfam" id="NF003009">
    <property type="entry name" value="PRK03826.1"/>
    <property type="match status" value="1"/>
</dbReference>
<keyword evidence="1" id="KW-0378">Hydrolase</keyword>
<sequence>MKEHSFFALLHRMRYIRRWGLMRNTEEENILEHSLETAFIAHNLALLHNEWLRNLPADCKTETSTEDNEIGEKIAATNLVPVDANRLAVLAMYHEVSEIFTGDMPTPIKYFDPQLRSLYGDIERRARNLLVGTLPVSLRDEYRQVIDEPVEESYRRLLKAADTLAAFMKCIIERRAGNDEFDDAYNSIYNKLMAMELPAVHRFMELYLPAMGCSLDELKND</sequence>
<reference evidence="1 2" key="1">
    <citation type="journal article" date="2021" name="Sci. Rep.">
        <title>The distribution of antibiotic resistance genes in chicken gut microbiota commensals.</title>
        <authorList>
            <person name="Juricova H."/>
            <person name="Matiasovicova J."/>
            <person name="Kubasova T."/>
            <person name="Cejkova D."/>
            <person name="Rychlik I."/>
        </authorList>
    </citation>
    <scope>NUCLEOTIDE SEQUENCE [LARGE SCALE GENOMIC DNA]</scope>
    <source>
        <strain evidence="1 2">An537</strain>
    </source>
</reference>
<dbReference type="GO" id="GO:0002953">
    <property type="term" value="F:5'-deoxynucleotidase activity"/>
    <property type="evidence" value="ECO:0007669"/>
    <property type="project" value="UniProtKB-EC"/>
</dbReference>
<evidence type="ECO:0000313" key="2">
    <source>
        <dbReference type="Proteomes" id="UP000707138"/>
    </source>
</evidence>